<reference evidence="1" key="1">
    <citation type="submission" date="2018-05" db="EMBL/GenBank/DDBJ databases">
        <authorList>
            <person name="Lanie J.A."/>
            <person name="Ng W.-L."/>
            <person name="Kazmierczak K.M."/>
            <person name="Andrzejewski T.M."/>
            <person name="Davidsen T.M."/>
            <person name="Wayne K.J."/>
            <person name="Tettelin H."/>
            <person name="Glass J.I."/>
            <person name="Rusch D."/>
            <person name="Podicherti R."/>
            <person name="Tsui H.-C.T."/>
            <person name="Winkler M.E."/>
        </authorList>
    </citation>
    <scope>NUCLEOTIDE SEQUENCE</scope>
</reference>
<dbReference type="AlphaFoldDB" id="A0A381Y701"/>
<proteinExistence type="predicted"/>
<sequence>SFMWYRIKITLPEEVNGHPVKGTRVQFETCIDDYGEIWIDGECNRDRGTIQGFNVVQRVVLSDNPNPGDQHTIALLAANGPLAAPGGTVFCRYANLGFEWTGSESRPNGP</sequence>
<protein>
    <submittedName>
        <fullName evidence="1">Uncharacterized protein</fullName>
    </submittedName>
</protein>
<name>A0A381Y701_9ZZZZ</name>
<dbReference type="EMBL" id="UINC01017514">
    <property type="protein sequence ID" value="SVA72680.1"/>
    <property type="molecule type" value="Genomic_DNA"/>
</dbReference>
<organism evidence="1">
    <name type="scientific">marine metagenome</name>
    <dbReference type="NCBI Taxonomy" id="408172"/>
    <lineage>
        <taxon>unclassified sequences</taxon>
        <taxon>metagenomes</taxon>
        <taxon>ecological metagenomes</taxon>
    </lineage>
</organism>
<accession>A0A381Y701</accession>
<evidence type="ECO:0000313" key="1">
    <source>
        <dbReference type="EMBL" id="SVA72680.1"/>
    </source>
</evidence>
<feature type="non-terminal residue" evidence="1">
    <location>
        <position position="1"/>
    </location>
</feature>
<gene>
    <name evidence="1" type="ORF">METZ01_LOCUS125534</name>
</gene>